<evidence type="ECO:0000313" key="2">
    <source>
        <dbReference type="EMBL" id="TKS56554.1"/>
    </source>
</evidence>
<dbReference type="InterPro" id="IPR055353">
    <property type="entry name" value="DUF7619"/>
</dbReference>
<evidence type="ECO:0000259" key="1">
    <source>
        <dbReference type="Pfam" id="PF24595"/>
    </source>
</evidence>
<feature type="domain" description="DUF7619" evidence="1">
    <location>
        <begin position="166"/>
        <end position="299"/>
    </location>
</feature>
<dbReference type="InterPro" id="IPR047589">
    <property type="entry name" value="DUF11_rpt"/>
</dbReference>
<dbReference type="OrthoDB" id="1110367at2"/>
<evidence type="ECO:0000313" key="3">
    <source>
        <dbReference type="Proteomes" id="UP000306552"/>
    </source>
</evidence>
<name>A0A4U5TSW9_9FLAO</name>
<dbReference type="NCBIfam" id="TIGR01451">
    <property type="entry name" value="B_ant_repeat"/>
    <property type="match status" value="1"/>
</dbReference>
<dbReference type="AlphaFoldDB" id="A0A4U5TSW9"/>
<reference evidence="2 3" key="1">
    <citation type="submission" date="2019-04" db="EMBL/GenBank/DDBJ databases">
        <title>Psychroflexus halotolerans sp. nov., isolated from a marine solar saltern.</title>
        <authorList>
            <person name="Feng X."/>
        </authorList>
    </citation>
    <scope>NUCLEOTIDE SEQUENCE [LARGE SCALE GENOMIC DNA]</scope>
    <source>
        <strain evidence="2 3">WDS2C27</strain>
    </source>
</reference>
<organism evidence="2 3">
    <name type="scientific">Mesohalobacter halotolerans</name>
    <dbReference type="NCBI Taxonomy" id="1883405"/>
    <lineage>
        <taxon>Bacteria</taxon>
        <taxon>Pseudomonadati</taxon>
        <taxon>Bacteroidota</taxon>
        <taxon>Flavobacteriia</taxon>
        <taxon>Flavobacteriales</taxon>
        <taxon>Flavobacteriaceae</taxon>
        <taxon>Mesohalobacter</taxon>
    </lineage>
</organism>
<protein>
    <recommendedName>
        <fullName evidence="1">DUF7619 domain-containing protein</fullName>
    </recommendedName>
</protein>
<dbReference type="Pfam" id="PF24595">
    <property type="entry name" value="DUF7619"/>
    <property type="match status" value="1"/>
</dbReference>
<dbReference type="Proteomes" id="UP000306552">
    <property type="component" value="Unassembled WGS sequence"/>
</dbReference>
<gene>
    <name evidence="2" type="ORF">FCN74_05825</name>
</gene>
<dbReference type="EMBL" id="SWMU01000002">
    <property type="protein sequence ID" value="TKS56554.1"/>
    <property type="molecule type" value="Genomic_DNA"/>
</dbReference>
<proteinExistence type="predicted"/>
<sequence length="380" mass="42486">MPIPSPLGVVLVLTSTASLCCGSERHQKDFCVTANQTVEDLSVELFPLDDAVPGFESDYELIVENKGTTSIQNVQVTVNFENTKQSFISASQTPSTSTSNSITFTIYNLPILGSEVINFTLLNVQPPTLNSGYLVIINADVSPDNNDANPDDNSVSFDQIVVNSFDPNNKLVTQGDEITIDKTDEYLDYKIRFQNVGTANAINVVITDTISSKLDWTTFQPINSSHDYRLELVDQEEINFIFENINLPYEAIDEPGSNGHVSFKIKPKNDVQIGDIIDNKAYIFFDFNAPIITNTVSTEVVDNLNITDFEQAQQIKLSPNPAEDQVKIVHNSNIDIHNVEIFNSIGKRLKTIKNKSLLDNRYNIGYRSKKIDCKRLIKYI</sequence>
<accession>A0A4U5TSW9</accession>
<keyword evidence="3" id="KW-1185">Reference proteome</keyword>
<comment type="caution">
    <text evidence="2">The sequence shown here is derived from an EMBL/GenBank/DDBJ whole genome shotgun (WGS) entry which is preliminary data.</text>
</comment>